<evidence type="ECO:0000256" key="1">
    <source>
        <dbReference type="SAM" id="Phobius"/>
    </source>
</evidence>
<evidence type="ECO:0000313" key="2">
    <source>
        <dbReference type="EMBL" id="MBM6618287.1"/>
    </source>
</evidence>
<proteinExistence type="predicted"/>
<keyword evidence="1" id="KW-0812">Transmembrane</keyword>
<keyword evidence="1" id="KW-0472">Membrane</keyword>
<feature type="transmembrane region" description="Helical" evidence="1">
    <location>
        <begin position="48"/>
        <end position="66"/>
    </location>
</feature>
<gene>
    <name evidence="2" type="ORF">JR050_11515</name>
</gene>
<dbReference type="Proteomes" id="UP001518925">
    <property type="component" value="Unassembled WGS sequence"/>
</dbReference>
<dbReference type="RefSeq" id="WP_204203675.1">
    <property type="nucleotide sequence ID" value="NZ_JAFELM010000030.1"/>
</dbReference>
<protein>
    <submittedName>
        <fullName evidence="2">Uncharacterized protein</fullName>
    </submittedName>
</protein>
<keyword evidence="1" id="KW-1133">Transmembrane helix</keyword>
<reference evidence="2 3" key="1">
    <citation type="submission" date="2021-02" db="EMBL/GenBank/DDBJ databases">
        <title>Bacillus sp. RD4P76, an endophyte from a halophyte.</title>
        <authorList>
            <person name="Sun J.-Q."/>
        </authorList>
    </citation>
    <scope>NUCLEOTIDE SEQUENCE [LARGE SCALE GENOMIC DNA]</scope>
    <source>
        <strain evidence="2 3">RD4P76</strain>
    </source>
</reference>
<organism evidence="2 3">
    <name type="scientific">Bacillus suaedaesalsae</name>
    <dbReference type="NCBI Taxonomy" id="2810349"/>
    <lineage>
        <taxon>Bacteria</taxon>
        <taxon>Bacillati</taxon>
        <taxon>Bacillota</taxon>
        <taxon>Bacilli</taxon>
        <taxon>Bacillales</taxon>
        <taxon>Bacillaceae</taxon>
        <taxon>Bacillus</taxon>
    </lineage>
</organism>
<comment type="caution">
    <text evidence="2">The sequence shown here is derived from an EMBL/GenBank/DDBJ whole genome shotgun (WGS) entry which is preliminary data.</text>
</comment>
<dbReference type="InterPro" id="IPR058887">
    <property type="entry name" value="YuzI-like"/>
</dbReference>
<accession>A0ABS2DIF6</accession>
<keyword evidence="3" id="KW-1185">Reference proteome</keyword>
<evidence type="ECO:0000313" key="3">
    <source>
        <dbReference type="Proteomes" id="UP001518925"/>
    </source>
</evidence>
<feature type="transmembrane region" description="Helical" evidence="1">
    <location>
        <begin position="6"/>
        <end position="28"/>
    </location>
</feature>
<name>A0ABS2DIF6_9BACI</name>
<dbReference type="Pfam" id="PF26135">
    <property type="entry name" value="YuzI"/>
    <property type="match status" value="1"/>
</dbReference>
<sequence>MVFRLFLFLLGFGVAVIGGISTIAYLNLLTTGHGFIDYLYFISRRVECYLFPLGVSIIGLSIYIPSSGR</sequence>
<dbReference type="EMBL" id="JAFELM010000030">
    <property type="protein sequence ID" value="MBM6618287.1"/>
    <property type="molecule type" value="Genomic_DNA"/>
</dbReference>